<accession>A0A6A1VI01</accession>
<dbReference type="Proteomes" id="UP000516437">
    <property type="component" value="Chromosome 5"/>
</dbReference>
<evidence type="ECO:0000313" key="1">
    <source>
        <dbReference type="EMBL" id="KAB1212374.1"/>
    </source>
</evidence>
<reference evidence="1 2" key="1">
    <citation type="journal article" date="2019" name="Plant Biotechnol. J.">
        <title>The red bayberry genome and genetic basis of sex determination.</title>
        <authorList>
            <person name="Jia H.M."/>
            <person name="Jia H.J."/>
            <person name="Cai Q.L."/>
            <person name="Wang Y."/>
            <person name="Zhao H.B."/>
            <person name="Yang W.F."/>
            <person name="Wang G.Y."/>
            <person name="Li Y.H."/>
            <person name="Zhan D.L."/>
            <person name="Shen Y.T."/>
            <person name="Niu Q.F."/>
            <person name="Chang L."/>
            <person name="Qiu J."/>
            <person name="Zhao L."/>
            <person name="Xie H.B."/>
            <person name="Fu W.Y."/>
            <person name="Jin J."/>
            <person name="Li X.W."/>
            <person name="Jiao Y."/>
            <person name="Zhou C.C."/>
            <person name="Tu T."/>
            <person name="Chai C.Y."/>
            <person name="Gao J.L."/>
            <person name="Fan L.J."/>
            <person name="van de Weg E."/>
            <person name="Wang J.Y."/>
            <person name="Gao Z.S."/>
        </authorList>
    </citation>
    <scope>NUCLEOTIDE SEQUENCE [LARGE SCALE GENOMIC DNA]</scope>
    <source>
        <tissue evidence="1">Leaves</tissue>
    </source>
</reference>
<organism evidence="1 2">
    <name type="scientific">Morella rubra</name>
    <name type="common">Chinese bayberry</name>
    <dbReference type="NCBI Taxonomy" id="262757"/>
    <lineage>
        <taxon>Eukaryota</taxon>
        <taxon>Viridiplantae</taxon>
        <taxon>Streptophyta</taxon>
        <taxon>Embryophyta</taxon>
        <taxon>Tracheophyta</taxon>
        <taxon>Spermatophyta</taxon>
        <taxon>Magnoliopsida</taxon>
        <taxon>eudicotyledons</taxon>
        <taxon>Gunneridae</taxon>
        <taxon>Pentapetalae</taxon>
        <taxon>rosids</taxon>
        <taxon>fabids</taxon>
        <taxon>Fagales</taxon>
        <taxon>Myricaceae</taxon>
        <taxon>Morella</taxon>
    </lineage>
</organism>
<keyword evidence="2" id="KW-1185">Reference proteome</keyword>
<comment type="caution">
    <text evidence="1">The sequence shown here is derived from an EMBL/GenBank/DDBJ whole genome shotgun (WGS) entry which is preliminary data.</text>
</comment>
<name>A0A6A1VI01_9ROSI</name>
<gene>
    <name evidence="1" type="ORF">CJ030_MR5G020719</name>
</gene>
<protein>
    <submittedName>
        <fullName evidence="1">Uncharacterized protein</fullName>
    </submittedName>
</protein>
<evidence type="ECO:0000313" key="2">
    <source>
        <dbReference type="Proteomes" id="UP000516437"/>
    </source>
</evidence>
<proteinExistence type="predicted"/>
<dbReference type="OrthoDB" id="10443291at2759"/>
<sequence length="73" mass="7988">MKEVAMELEGLRSVEKHPWGKVDISTEETEYLLNKPAESFNIDIGNGTGSSTSTTAGYESIRNQLLNSLADGR</sequence>
<dbReference type="EMBL" id="RXIC02000023">
    <property type="protein sequence ID" value="KAB1212374.1"/>
    <property type="molecule type" value="Genomic_DNA"/>
</dbReference>
<dbReference type="AlphaFoldDB" id="A0A6A1VI01"/>